<accession>A0A0S8JWY6</accession>
<proteinExistence type="predicted"/>
<evidence type="ECO:0000256" key="10">
    <source>
        <dbReference type="ARBA" id="ARBA00022840"/>
    </source>
</evidence>
<reference evidence="16 17" key="1">
    <citation type="journal article" date="2015" name="Microbiome">
        <title>Genomic resolution of linkages in carbon, nitrogen, and sulfur cycling among widespread estuary sediment bacteria.</title>
        <authorList>
            <person name="Baker B.J."/>
            <person name="Lazar C.S."/>
            <person name="Teske A.P."/>
            <person name="Dick G.J."/>
        </authorList>
    </citation>
    <scope>NUCLEOTIDE SEQUENCE [LARGE SCALE GENOMIC DNA]</scope>
    <source>
        <strain evidence="16">SM1_77</strain>
    </source>
</reference>
<evidence type="ECO:0000256" key="5">
    <source>
        <dbReference type="ARBA" id="ARBA00022553"/>
    </source>
</evidence>
<evidence type="ECO:0000256" key="3">
    <source>
        <dbReference type="ARBA" id="ARBA00012438"/>
    </source>
</evidence>
<protein>
    <recommendedName>
        <fullName evidence="3">histidine kinase</fullName>
        <ecNumber evidence="3">2.7.13.3</ecNumber>
    </recommendedName>
</protein>
<evidence type="ECO:0000256" key="8">
    <source>
        <dbReference type="ARBA" id="ARBA00022741"/>
    </source>
</evidence>
<keyword evidence="9" id="KW-0418">Kinase</keyword>
<organism evidence="16 17">
    <name type="scientific">candidate division WOR_3 bacterium SM1_77</name>
    <dbReference type="NCBI Taxonomy" id="1703778"/>
    <lineage>
        <taxon>Bacteria</taxon>
        <taxon>Bacteria division WOR-3</taxon>
    </lineage>
</organism>
<comment type="subcellular location">
    <subcellularLocation>
        <location evidence="2">Cell membrane</location>
        <topology evidence="2">Multi-pass membrane protein</topology>
    </subcellularLocation>
</comment>
<evidence type="ECO:0000313" key="16">
    <source>
        <dbReference type="EMBL" id="KPL13387.1"/>
    </source>
</evidence>
<evidence type="ECO:0000259" key="15">
    <source>
        <dbReference type="PROSITE" id="PS50109"/>
    </source>
</evidence>
<evidence type="ECO:0000256" key="4">
    <source>
        <dbReference type="ARBA" id="ARBA00022475"/>
    </source>
</evidence>
<evidence type="ECO:0000256" key="2">
    <source>
        <dbReference type="ARBA" id="ARBA00004651"/>
    </source>
</evidence>
<dbReference type="SUPFAM" id="SSF55785">
    <property type="entry name" value="PYP-like sensor domain (PAS domain)"/>
    <property type="match status" value="1"/>
</dbReference>
<dbReference type="GO" id="GO:0000155">
    <property type="term" value="F:phosphorelay sensor kinase activity"/>
    <property type="evidence" value="ECO:0007669"/>
    <property type="project" value="InterPro"/>
</dbReference>
<comment type="caution">
    <text evidence="16">The sequence shown here is derived from an EMBL/GenBank/DDBJ whole genome shotgun (WGS) entry which is preliminary data.</text>
</comment>
<evidence type="ECO:0000256" key="13">
    <source>
        <dbReference type="ARBA" id="ARBA00023136"/>
    </source>
</evidence>
<dbReference type="CDD" id="cd00082">
    <property type="entry name" value="HisKA"/>
    <property type="match status" value="1"/>
</dbReference>
<dbReference type="SUPFAM" id="SSF103190">
    <property type="entry name" value="Sensory domain-like"/>
    <property type="match status" value="1"/>
</dbReference>
<evidence type="ECO:0000256" key="14">
    <source>
        <dbReference type="SAM" id="Phobius"/>
    </source>
</evidence>
<keyword evidence="12" id="KW-0902">Two-component regulatory system</keyword>
<keyword evidence="11 14" id="KW-1133">Transmembrane helix</keyword>
<feature type="transmembrane region" description="Helical" evidence="14">
    <location>
        <begin position="284"/>
        <end position="303"/>
    </location>
</feature>
<evidence type="ECO:0000256" key="12">
    <source>
        <dbReference type="ARBA" id="ARBA00023012"/>
    </source>
</evidence>
<evidence type="ECO:0000256" key="11">
    <source>
        <dbReference type="ARBA" id="ARBA00022989"/>
    </source>
</evidence>
<dbReference type="InterPro" id="IPR033479">
    <property type="entry name" value="dCache_1"/>
</dbReference>
<dbReference type="InterPro" id="IPR029151">
    <property type="entry name" value="Sensor-like_sf"/>
</dbReference>
<dbReference type="InterPro" id="IPR003661">
    <property type="entry name" value="HisK_dim/P_dom"/>
</dbReference>
<name>A0A0S8JWY6_UNCW3</name>
<dbReference type="InterPro" id="IPR005467">
    <property type="entry name" value="His_kinase_dom"/>
</dbReference>
<dbReference type="InterPro" id="IPR004358">
    <property type="entry name" value="Sig_transdc_His_kin-like_C"/>
</dbReference>
<dbReference type="AlphaFoldDB" id="A0A0S8JWY6"/>
<keyword evidence="13 14" id="KW-0472">Membrane</keyword>
<keyword evidence="7 14" id="KW-0812">Transmembrane</keyword>
<dbReference type="PANTHER" id="PTHR43065">
    <property type="entry name" value="SENSOR HISTIDINE KINASE"/>
    <property type="match status" value="1"/>
</dbReference>
<dbReference type="Gene3D" id="3.30.450.20">
    <property type="entry name" value="PAS domain"/>
    <property type="match status" value="2"/>
</dbReference>
<dbReference type="Proteomes" id="UP000050975">
    <property type="component" value="Unassembled WGS sequence"/>
</dbReference>
<feature type="transmembrane region" description="Helical" evidence="14">
    <location>
        <begin position="20"/>
        <end position="39"/>
    </location>
</feature>
<dbReference type="Pfam" id="PF02743">
    <property type="entry name" value="dCache_1"/>
    <property type="match status" value="1"/>
</dbReference>
<dbReference type="EMBL" id="LJVE01000107">
    <property type="protein sequence ID" value="KPL13387.1"/>
    <property type="molecule type" value="Genomic_DNA"/>
</dbReference>
<dbReference type="PRINTS" id="PR00344">
    <property type="entry name" value="BCTRLSENSOR"/>
</dbReference>
<dbReference type="InterPro" id="IPR036890">
    <property type="entry name" value="HATPase_C_sf"/>
</dbReference>
<sequence length="711" mass="80351">MKCGNELFRDYYRGIQLRNTITTLGLFLLPFIIFSYIITFETSRHLESQVKQNLSYSVDANVRVIKSFLEERKRDLLSIANVDINSINAVESRALFYRRFIKEKPSFAFIAIADLKGRIIYATNGLDKNIGQRMYFQKSSRGEFYNSGVFYSDLLDTTAMIISSPLMNQNNEIIGVIFASISLKTFYDLILDLRIGETSEIFLVNEEGIFLSSSKLGGKVLVEYGHYEGDPNPHKGERGITIHRDYRGEKVICAFERFSDFQGYLVSEMDVREALAPVARLRTAMLYIFLIFGGFLLFSSIFFSQQITNSLKNLTSALKSALDDAHSKKNIIDTINVELRKRLRDCQSLSKQLSTSEEYIKNIINSISSGVIALDSDLRITYHNDVVKGFFNTSDIKIEAYLHDSLPVLKNETIKREMDNIFRNRKPFVVKRISLPRDEGELILRISGFPMMRENNVTGVTLLINDITNEEKLRAQMADYEKLSALSQLALGAAHEINNPLLGITSYIELAIEDEIDVEKKTQAKQVLDSAYRISETVRGLLNFARPSPPTFTKININKLISETLSFLNHQPLFKKIKINKALTDSIPQITADANQIRQVLINIFLNAAQASPKGGTITVATQKVKFEDYVEIKVTDTGSGISKEDLKHVFDPFFTTKKGEGTGLGLSISYSYIKSHNGQIAINSNINEGTEVKIQLPIRQPSKLKPEVIT</sequence>
<evidence type="ECO:0000313" key="17">
    <source>
        <dbReference type="Proteomes" id="UP000050975"/>
    </source>
</evidence>
<dbReference type="Pfam" id="PF02518">
    <property type="entry name" value="HATPase_c"/>
    <property type="match status" value="1"/>
</dbReference>
<keyword evidence="5" id="KW-0597">Phosphoprotein</keyword>
<dbReference type="SUPFAM" id="SSF55874">
    <property type="entry name" value="ATPase domain of HSP90 chaperone/DNA topoisomerase II/histidine kinase"/>
    <property type="match status" value="1"/>
</dbReference>
<dbReference type="InterPro" id="IPR035965">
    <property type="entry name" value="PAS-like_dom_sf"/>
</dbReference>
<keyword evidence="4" id="KW-1003">Cell membrane</keyword>
<evidence type="ECO:0000256" key="7">
    <source>
        <dbReference type="ARBA" id="ARBA00022692"/>
    </source>
</evidence>
<keyword evidence="10" id="KW-0067">ATP-binding</keyword>
<dbReference type="GO" id="GO:0005524">
    <property type="term" value="F:ATP binding"/>
    <property type="evidence" value="ECO:0007669"/>
    <property type="project" value="UniProtKB-KW"/>
</dbReference>
<dbReference type="PANTHER" id="PTHR43065:SF10">
    <property type="entry name" value="PEROXIDE STRESS-ACTIVATED HISTIDINE KINASE MAK3"/>
    <property type="match status" value="1"/>
</dbReference>
<dbReference type="CDD" id="cd18774">
    <property type="entry name" value="PDC2_HK_sensor"/>
    <property type="match status" value="1"/>
</dbReference>
<keyword evidence="8" id="KW-0547">Nucleotide-binding</keyword>
<evidence type="ECO:0000256" key="1">
    <source>
        <dbReference type="ARBA" id="ARBA00000085"/>
    </source>
</evidence>
<dbReference type="Gene3D" id="3.30.565.10">
    <property type="entry name" value="Histidine kinase-like ATPase, C-terminal domain"/>
    <property type="match status" value="1"/>
</dbReference>
<keyword evidence="6" id="KW-0808">Transferase</keyword>
<comment type="catalytic activity">
    <reaction evidence="1">
        <text>ATP + protein L-histidine = ADP + protein N-phospho-L-histidine.</text>
        <dbReference type="EC" id="2.7.13.3"/>
    </reaction>
</comment>
<dbReference type="InterPro" id="IPR036097">
    <property type="entry name" value="HisK_dim/P_sf"/>
</dbReference>
<feature type="domain" description="Histidine kinase" evidence="15">
    <location>
        <begin position="492"/>
        <end position="701"/>
    </location>
</feature>
<dbReference type="SUPFAM" id="SSF47384">
    <property type="entry name" value="Homodimeric domain of signal transducing histidine kinase"/>
    <property type="match status" value="1"/>
</dbReference>
<dbReference type="GO" id="GO:0005886">
    <property type="term" value="C:plasma membrane"/>
    <property type="evidence" value="ECO:0007669"/>
    <property type="project" value="UniProtKB-SubCell"/>
</dbReference>
<dbReference type="InterPro" id="IPR003594">
    <property type="entry name" value="HATPase_dom"/>
</dbReference>
<dbReference type="SMART" id="SM00388">
    <property type="entry name" value="HisKA"/>
    <property type="match status" value="1"/>
</dbReference>
<dbReference type="Pfam" id="PF00512">
    <property type="entry name" value="HisKA"/>
    <property type="match status" value="1"/>
</dbReference>
<dbReference type="SMART" id="SM00387">
    <property type="entry name" value="HATPase_c"/>
    <property type="match status" value="1"/>
</dbReference>
<dbReference type="EC" id="2.7.13.3" evidence="3"/>
<evidence type="ECO:0000256" key="9">
    <source>
        <dbReference type="ARBA" id="ARBA00022777"/>
    </source>
</evidence>
<dbReference type="PROSITE" id="PS50109">
    <property type="entry name" value="HIS_KIN"/>
    <property type="match status" value="1"/>
</dbReference>
<dbReference type="Gene3D" id="1.10.287.130">
    <property type="match status" value="1"/>
</dbReference>
<gene>
    <name evidence="16" type="ORF">AMJ74_05340</name>
</gene>
<dbReference type="CDD" id="cd12914">
    <property type="entry name" value="PDC1_DGC_like"/>
    <property type="match status" value="1"/>
</dbReference>
<evidence type="ECO:0000256" key="6">
    <source>
        <dbReference type="ARBA" id="ARBA00022679"/>
    </source>
</evidence>